<evidence type="ECO:0008006" key="3">
    <source>
        <dbReference type="Google" id="ProtNLM"/>
    </source>
</evidence>
<proteinExistence type="predicted"/>
<dbReference type="Proteomes" id="UP001596152">
    <property type="component" value="Unassembled WGS sequence"/>
</dbReference>
<comment type="caution">
    <text evidence="1">The sequence shown here is derived from an EMBL/GenBank/DDBJ whole genome shotgun (WGS) entry which is preliminary data.</text>
</comment>
<dbReference type="Gene3D" id="3.40.50.620">
    <property type="entry name" value="HUPs"/>
    <property type="match status" value="1"/>
</dbReference>
<dbReference type="RefSeq" id="WP_374039558.1">
    <property type="nucleotide sequence ID" value="NZ_CP169083.1"/>
</dbReference>
<gene>
    <name evidence="1" type="ORF">ACFPIE_03245</name>
</gene>
<evidence type="ECO:0000313" key="1">
    <source>
        <dbReference type="EMBL" id="MFC5342914.1"/>
    </source>
</evidence>
<keyword evidence="2" id="KW-1185">Reference proteome</keyword>
<organism evidence="1 2">
    <name type="scientific">Brevundimonas staleyi</name>
    <dbReference type="NCBI Taxonomy" id="74326"/>
    <lineage>
        <taxon>Bacteria</taxon>
        <taxon>Pseudomonadati</taxon>
        <taxon>Pseudomonadota</taxon>
        <taxon>Alphaproteobacteria</taxon>
        <taxon>Caulobacterales</taxon>
        <taxon>Caulobacteraceae</taxon>
        <taxon>Brevundimonas</taxon>
    </lineage>
</organism>
<evidence type="ECO:0000313" key="2">
    <source>
        <dbReference type="Proteomes" id="UP001596152"/>
    </source>
</evidence>
<dbReference type="SUPFAM" id="SSF52402">
    <property type="entry name" value="Adenine nucleotide alpha hydrolases-like"/>
    <property type="match status" value="1"/>
</dbReference>
<sequence>MTDPAADCPVIVAWGAGVDSTAMIIELVARGERIDMVLFADTGAEKPETLAFIPIFRAWLAAHGVPSEIVRYAPRRFKNWPAYRTLTENLLTNGTLPGIAFGRGTCSQKWKAAPQHAWARNWPPAITAWAAGLKVVKLIGYDAGRADDRRARAADALDDPFYAHRYPLREWGWGREDCVRRIVAEGLPVPPKSACFFCTAARPDEIRALPRVLLRQIVLIEARAAPRLRQVDGLWRKPVLGRRGAEARPGSMTAFIRAEGLLDADEIEAIIVRAPRSLVRWQAAVAEGVEAGADRPEMARWVTVFDAFAGERDGLDGATGLYAGLGPIRGRAA</sequence>
<dbReference type="InterPro" id="IPR014729">
    <property type="entry name" value="Rossmann-like_a/b/a_fold"/>
</dbReference>
<protein>
    <recommendedName>
        <fullName evidence="3">Phosphoadenosine phosphosulfate reductase</fullName>
    </recommendedName>
</protein>
<name>A0ABW0FN65_9CAUL</name>
<accession>A0ABW0FN65</accession>
<reference evidence="2" key="1">
    <citation type="journal article" date="2019" name="Int. J. Syst. Evol. Microbiol.">
        <title>The Global Catalogue of Microorganisms (GCM) 10K type strain sequencing project: providing services to taxonomists for standard genome sequencing and annotation.</title>
        <authorList>
            <consortium name="The Broad Institute Genomics Platform"/>
            <consortium name="The Broad Institute Genome Sequencing Center for Infectious Disease"/>
            <person name="Wu L."/>
            <person name="Ma J."/>
        </authorList>
    </citation>
    <scope>NUCLEOTIDE SEQUENCE [LARGE SCALE GENOMIC DNA]</scope>
    <source>
        <strain evidence="2">JCM 12125</strain>
    </source>
</reference>
<dbReference type="EMBL" id="JBHSLF010000006">
    <property type="protein sequence ID" value="MFC5342914.1"/>
    <property type="molecule type" value="Genomic_DNA"/>
</dbReference>